<keyword evidence="4" id="KW-1185">Reference proteome</keyword>
<keyword evidence="2" id="KW-0812">Transmembrane</keyword>
<sequence>MKQKLHMGNDAEDDGEIKKSGLKGMAELKILYPNPVSGQLINRDLEWSVQHEESYYPARTDETAFLIADSRARGQTGFSAPRTEPPLLHHWGTDEEVHVCHTDEDFETGFSEVTDVEIRIQNPETNSSSFCDPDLSDDDDVTAEQDEKSADYGFISAVTFLVTGIFLVVVSYTVPRDVRISPDSVSAREMERLALENARVGAHLDRCVIAGLCLLTLGGVVLSTLLMISLYKSEMVRRQAFASSKRSAKLYGSINFRGAGNPNNGPPHLSLDEDDAIIEISS</sequence>
<feature type="transmembrane region" description="Helical" evidence="2">
    <location>
        <begin position="152"/>
        <end position="174"/>
    </location>
</feature>
<feature type="compositionally biased region" description="Acidic residues" evidence="1">
    <location>
        <begin position="134"/>
        <end position="143"/>
    </location>
</feature>
<dbReference type="AlphaFoldDB" id="A0A8T0AIK9"/>
<keyword evidence="2" id="KW-1133">Transmembrane helix</keyword>
<evidence type="ECO:0000313" key="3">
    <source>
        <dbReference type="EMBL" id="KAF7691269.1"/>
    </source>
</evidence>
<dbReference type="PANTHER" id="PTHR16125">
    <property type="entry name" value="TRANSMEMBRANE PROTEIN 74"/>
    <property type="match status" value="1"/>
</dbReference>
<organism evidence="3 4">
    <name type="scientific">Silurus meridionalis</name>
    <name type="common">Southern catfish</name>
    <name type="synonym">Silurus soldatovi meridionalis</name>
    <dbReference type="NCBI Taxonomy" id="175797"/>
    <lineage>
        <taxon>Eukaryota</taxon>
        <taxon>Metazoa</taxon>
        <taxon>Chordata</taxon>
        <taxon>Craniata</taxon>
        <taxon>Vertebrata</taxon>
        <taxon>Euteleostomi</taxon>
        <taxon>Actinopterygii</taxon>
        <taxon>Neopterygii</taxon>
        <taxon>Teleostei</taxon>
        <taxon>Ostariophysi</taxon>
        <taxon>Siluriformes</taxon>
        <taxon>Siluridae</taxon>
        <taxon>Silurus</taxon>
    </lineage>
</organism>
<dbReference type="EMBL" id="JABFDY010000022">
    <property type="protein sequence ID" value="KAF7691269.1"/>
    <property type="molecule type" value="Genomic_DNA"/>
</dbReference>
<name>A0A8T0AIK9_SILME</name>
<dbReference type="Proteomes" id="UP000606274">
    <property type="component" value="Unassembled WGS sequence"/>
</dbReference>
<evidence type="ECO:0000256" key="2">
    <source>
        <dbReference type="SAM" id="Phobius"/>
    </source>
</evidence>
<feature type="transmembrane region" description="Helical" evidence="2">
    <location>
        <begin position="208"/>
        <end position="231"/>
    </location>
</feature>
<evidence type="ECO:0000313" key="4">
    <source>
        <dbReference type="Proteomes" id="UP000606274"/>
    </source>
</evidence>
<protein>
    <recommendedName>
        <fullName evidence="5">Transmembrane protein 74</fullName>
    </recommendedName>
</protein>
<evidence type="ECO:0000256" key="1">
    <source>
        <dbReference type="SAM" id="MobiDB-lite"/>
    </source>
</evidence>
<evidence type="ECO:0008006" key="5">
    <source>
        <dbReference type="Google" id="ProtNLM"/>
    </source>
</evidence>
<dbReference type="OrthoDB" id="6096234at2759"/>
<keyword evidence="2" id="KW-0472">Membrane</keyword>
<dbReference type="PANTHER" id="PTHR16125:SF3">
    <property type="entry name" value="TRANSMEMBRANE PROTEIN 74"/>
    <property type="match status" value="1"/>
</dbReference>
<gene>
    <name evidence="3" type="ORF">HF521_011566</name>
</gene>
<dbReference type="InterPro" id="IPR029695">
    <property type="entry name" value="TMEM74-like"/>
</dbReference>
<comment type="caution">
    <text evidence="3">The sequence shown here is derived from an EMBL/GenBank/DDBJ whole genome shotgun (WGS) entry which is preliminary data.</text>
</comment>
<accession>A0A8T0AIK9</accession>
<reference evidence="3" key="1">
    <citation type="submission" date="2020-08" db="EMBL/GenBank/DDBJ databases">
        <title>Chromosome-level assembly of Southern catfish (Silurus meridionalis) provides insights into visual adaptation to the nocturnal and benthic lifestyles.</title>
        <authorList>
            <person name="Zhang Y."/>
            <person name="Wang D."/>
            <person name="Peng Z."/>
        </authorList>
    </citation>
    <scope>NUCLEOTIDE SEQUENCE</scope>
    <source>
        <strain evidence="3">SWU-2019-XX</strain>
        <tissue evidence="3">Muscle</tissue>
    </source>
</reference>
<proteinExistence type="predicted"/>
<feature type="region of interest" description="Disordered" evidence="1">
    <location>
        <begin position="124"/>
        <end position="143"/>
    </location>
</feature>